<dbReference type="Proteomes" id="UP000187412">
    <property type="component" value="Unassembled WGS sequence"/>
</dbReference>
<dbReference type="InterPro" id="IPR029062">
    <property type="entry name" value="Class_I_gatase-like"/>
</dbReference>
<dbReference type="Gene3D" id="3.40.50.880">
    <property type="match status" value="1"/>
</dbReference>
<dbReference type="PANTHER" id="PTHR42695:SF5">
    <property type="entry name" value="GLUTAMINE AMIDOTRANSFERASE YLR126C-RELATED"/>
    <property type="match status" value="1"/>
</dbReference>
<name>A0ABX3H2T0_PAEBO</name>
<dbReference type="CDD" id="cd01741">
    <property type="entry name" value="GATase1_1"/>
    <property type="match status" value="1"/>
</dbReference>
<comment type="caution">
    <text evidence="2">The sequence shown here is derived from an EMBL/GenBank/DDBJ whole genome shotgun (WGS) entry which is preliminary data.</text>
</comment>
<reference evidence="2 3" key="1">
    <citation type="submission" date="2016-10" db="EMBL/GenBank/DDBJ databases">
        <title>Paenibacillus species isolates.</title>
        <authorList>
            <person name="Beno S.M."/>
        </authorList>
    </citation>
    <scope>NUCLEOTIDE SEQUENCE [LARGE SCALE GENOMIC DNA]</scope>
    <source>
        <strain evidence="2 3">FSL H7-0744</strain>
    </source>
</reference>
<evidence type="ECO:0000259" key="1">
    <source>
        <dbReference type="Pfam" id="PF00117"/>
    </source>
</evidence>
<protein>
    <submittedName>
        <fullName evidence="2">Amidotransferase</fullName>
    </submittedName>
</protein>
<evidence type="ECO:0000313" key="3">
    <source>
        <dbReference type="Proteomes" id="UP000187412"/>
    </source>
</evidence>
<accession>A0ABX3H2T0</accession>
<feature type="domain" description="Glutamine amidotransferase" evidence="1">
    <location>
        <begin position="42"/>
        <end position="180"/>
    </location>
</feature>
<dbReference type="PANTHER" id="PTHR42695">
    <property type="entry name" value="GLUTAMINE AMIDOTRANSFERASE YLR126C-RELATED"/>
    <property type="match status" value="1"/>
</dbReference>
<evidence type="ECO:0000313" key="2">
    <source>
        <dbReference type="EMBL" id="OMD43795.1"/>
    </source>
</evidence>
<gene>
    <name evidence="2" type="ORF">BSK56_23580</name>
</gene>
<organism evidence="2 3">
    <name type="scientific">Paenibacillus borealis</name>
    <dbReference type="NCBI Taxonomy" id="160799"/>
    <lineage>
        <taxon>Bacteria</taxon>
        <taxon>Bacillati</taxon>
        <taxon>Bacillota</taxon>
        <taxon>Bacilli</taxon>
        <taxon>Bacillales</taxon>
        <taxon>Paenibacillaceae</taxon>
        <taxon>Paenibacillus</taxon>
    </lineage>
</organism>
<proteinExistence type="predicted"/>
<dbReference type="PROSITE" id="PS51273">
    <property type="entry name" value="GATASE_TYPE_1"/>
    <property type="match status" value="1"/>
</dbReference>
<dbReference type="Pfam" id="PF00117">
    <property type="entry name" value="GATase"/>
    <property type="match status" value="1"/>
</dbReference>
<dbReference type="InterPro" id="IPR017926">
    <property type="entry name" value="GATASE"/>
</dbReference>
<sequence length="237" mass="26870">MRIHYLQHVAMEDPGSILAWASEQGCSLTYTLFHESGALPAVDSFDWLLILGGPMNIYEEERFPWLAEEKLFIRSAIAAGKIVIGLCLGAQLIADVIGGQVTANREPEIGWLPVRWSAKAREHPLFSFFSETSIVFEWHYDTFSSLPPGAEVLAGSDACAHQLFIYNERVFGFQFHLETTRVMLEQLIAEYRSELQPAAYVQSAGEMLAHPEYIVLSNTWMAEFLNRLSEQERRSRP</sequence>
<dbReference type="EMBL" id="MPTB01000034">
    <property type="protein sequence ID" value="OMD43795.1"/>
    <property type="molecule type" value="Genomic_DNA"/>
</dbReference>
<dbReference type="InterPro" id="IPR044992">
    <property type="entry name" value="ChyE-like"/>
</dbReference>
<keyword evidence="3" id="KW-1185">Reference proteome</keyword>
<dbReference type="SUPFAM" id="SSF52317">
    <property type="entry name" value="Class I glutamine amidotransferase-like"/>
    <property type="match status" value="1"/>
</dbReference>